<protein>
    <submittedName>
        <fullName evidence="1">Uncharacterized protein</fullName>
    </submittedName>
</protein>
<dbReference type="SUPFAM" id="SSF140453">
    <property type="entry name" value="EsxAB dimer-like"/>
    <property type="match status" value="1"/>
</dbReference>
<dbReference type="Proteomes" id="UP000176087">
    <property type="component" value="Unassembled WGS sequence"/>
</dbReference>
<evidence type="ECO:0000313" key="1">
    <source>
        <dbReference type="EMBL" id="OEU89928.1"/>
    </source>
</evidence>
<dbReference type="STRING" id="933944.AN215_09775"/>
<dbReference type="EMBL" id="LJGT01000038">
    <property type="protein sequence ID" value="OEU89928.1"/>
    <property type="molecule type" value="Genomic_DNA"/>
</dbReference>
<gene>
    <name evidence="1" type="ORF">AN215_09775</name>
</gene>
<organism evidence="1 2">
    <name type="scientific">Streptomyces abyssalis</name>
    <dbReference type="NCBI Taxonomy" id="933944"/>
    <lineage>
        <taxon>Bacteria</taxon>
        <taxon>Bacillati</taxon>
        <taxon>Actinomycetota</taxon>
        <taxon>Actinomycetes</taxon>
        <taxon>Kitasatosporales</taxon>
        <taxon>Streptomycetaceae</taxon>
        <taxon>Streptomyces</taxon>
    </lineage>
</organism>
<comment type="caution">
    <text evidence="1">The sequence shown here is derived from an EMBL/GenBank/DDBJ whole genome shotgun (WGS) entry which is preliminary data.</text>
</comment>
<dbReference type="RefSeq" id="WP_070012997.1">
    <property type="nucleotide sequence ID" value="NZ_LJGS01000044.1"/>
</dbReference>
<proteinExistence type="predicted"/>
<keyword evidence="2" id="KW-1185">Reference proteome</keyword>
<accession>A0A1E7JNT8</accession>
<dbReference type="InterPro" id="IPR036689">
    <property type="entry name" value="ESAT-6-like_sf"/>
</dbReference>
<reference evidence="1 2" key="1">
    <citation type="journal article" date="2016" name="Front. Microbiol.">
        <title>Comparative Genomics Analysis of Streptomyces Species Reveals Their Adaptation to the Marine Environment and Their Diversity at the Genomic Level.</title>
        <authorList>
            <person name="Tian X."/>
            <person name="Zhang Z."/>
            <person name="Yang T."/>
            <person name="Chen M."/>
            <person name="Li J."/>
            <person name="Chen F."/>
            <person name="Yang J."/>
            <person name="Li W."/>
            <person name="Zhang B."/>
            <person name="Zhang Z."/>
            <person name="Wu J."/>
            <person name="Zhang C."/>
            <person name="Long L."/>
            <person name="Xiao J."/>
        </authorList>
    </citation>
    <scope>NUCLEOTIDE SEQUENCE [LARGE SCALE GENOMIC DNA]</scope>
    <source>
        <strain evidence="1 2">SCSIO 10390</strain>
    </source>
</reference>
<dbReference type="OrthoDB" id="3692598at2"/>
<evidence type="ECO:0000313" key="2">
    <source>
        <dbReference type="Proteomes" id="UP000176087"/>
    </source>
</evidence>
<sequence>MDGLVWSRVDSVTGEGKNPALGLLGIGLDLLSPSTLVNEAVKFVFNVDIFGEAAKMLSGDWESYGDCANAWGSLGDFLNSMATNVDKGNDLLSQTWYGNAADTRWDYFDRLTTKMNDTDDAFANLKAAYEDVAGQSSSSRTASRRG</sequence>
<dbReference type="AlphaFoldDB" id="A0A1E7JNT8"/>
<name>A0A1E7JNT8_9ACTN</name>